<keyword evidence="2" id="KW-1185">Reference proteome</keyword>
<dbReference type="PANTHER" id="PTHR36847:SF1">
    <property type="entry name" value="AMIDOLIGASE ENZYME"/>
    <property type="match status" value="1"/>
</dbReference>
<evidence type="ECO:0000313" key="1">
    <source>
        <dbReference type="EMBL" id="KZO92111.1"/>
    </source>
</evidence>
<gene>
    <name evidence="1" type="ORF">CALVIDRAFT_557792</name>
</gene>
<dbReference type="InterPro" id="IPR022025">
    <property type="entry name" value="Amidoligase_2"/>
</dbReference>
<dbReference type="Proteomes" id="UP000076738">
    <property type="component" value="Unassembled WGS sequence"/>
</dbReference>
<dbReference type="OrthoDB" id="412402at2759"/>
<dbReference type="STRING" id="1330018.A0A167HYF2"/>
<name>A0A167HYF2_CALVF</name>
<dbReference type="Pfam" id="PF12224">
    <property type="entry name" value="Amidoligase_2"/>
    <property type="match status" value="1"/>
</dbReference>
<reference evidence="1 2" key="1">
    <citation type="journal article" date="2016" name="Mol. Biol. Evol.">
        <title>Comparative Genomics of Early-Diverging Mushroom-Forming Fungi Provides Insights into the Origins of Lignocellulose Decay Capabilities.</title>
        <authorList>
            <person name="Nagy L.G."/>
            <person name="Riley R."/>
            <person name="Tritt A."/>
            <person name="Adam C."/>
            <person name="Daum C."/>
            <person name="Floudas D."/>
            <person name="Sun H."/>
            <person name="Yadav J.S."/>
            <person name="Pangilinan J."/>
            <person name="Larsson K.H."/>
            <person name="Matsuura K."/>
            <person name="Barry K."/>
            <person name="Labutti K."/>
            <person name="Kuo R."/>
            <person name="Ohm R.A."/>
            <person name="Bhattacharya S.S."/>
            <person name="Shirouzu T."/>
            <person name="Yoshinaga Y."/>
            <person name="Martin F.M."/>
            <person name="Grigoriev I.V."/>
            <person name="Hibbett D.S."/>
        </authorList>
    </citation>
    <scope>NUCLEOTIDE SEQUENCE [LARGE SCALE GENOMIC DNA]</scope>
    <source>
        <strain evidence="1 2">TUFC12733</strain>
    </source>
</reference>
<evidence type="ECO:0008006" key="3">
    <source>
        <dbReference type="Google" id="ProtNLM"/>
    </source>
</evidence>
<dbReference type="EMBL" id="KV417314">
    <property type="protein sequence ID" value="KZO92111.1"/>
    <property type="molecule type" value="Genomic_DNA"/>
</dbReference>
<protein>
    <recommendedName>
        <fullName evidence="3">Amidoligase enzyme</fullName>
    </recommendedName>
</protein>
<accession>A0A167HYF2</accession>
<evidence type="ECO:0000313" key="2">
    <source>
        <dbReference type="Proteomes" id="UP000076738"/>
    </source>
</evidence>
<dbReference type="AlphaFoldDB" id="A0A167HYF2"/>
<dbReference type="PANTHER" id="PTHR36847">
    <property type="entry name" value="AMIDOLIGASE ENZYME"/>
    <property type="match status" value="1"/>
</dbReference>
<proteinExistence type="predicted"/>
<sequence>MARTLSIGFEFECLAHATSRDYSCQDRIVDAINLTTAHRARCRFDHYLPGETQWIVTNDASIVARPGECPVELISPPIEDDAGLNLFGPTSQREWKHSIAEVFASLKHLNLWTNPTTGLHVHLAPGIGRTWTLPHLRRIALIFVLLERQLDMYHSPHRWRTSPHTTRYLQSMRRSRFCVGMTNQQLGNFILETRSWQELAALVNPDPARREPYSRYYKVNFTAMGVHGTVEFRQHEGTVELPDIFGWGDTLLVLVRLAIRADDQSLLQLCLSKIKLFDLIALAKGTKWFPGLG</sequence>
<organism evidence="1 2">
    <name type="scientific">Calocera viscosa (strain TUFC12733)</name>
    <dbReference type="NCBI Taxonomy" id="1330018"/>
    <lineage>
        <taxon>Eukaryota</taxon>
        <taxon>Fungi</taxon>
        <taxon>Dikarya</taxon>
        <taxon>Basidiomycota</taxon>
        <taxon>Agaricomycotina</taxon>
        <taxon>Dacrymycetes</taxon>
        <taxon>Dacrymycetales</taxon>
        <taxon>Dacrymycetaceae</taxon>
        <taxon>Calocera</taxon>
    </lineage>
</organism>